<protein>
    <submittedName>
        <fullName evidence="1">Uncharacterized protein</fullName>
    </submittedName>
</protein>
<proteinExistence type="predicted"/>
<dbReference type="AlphaFoldDB" id="I4A2S6"/>
<dbReference type="GeneID" id="71570209"/>
<keyword evidence="2" id="KW-1185">Reference proteome</keyword>
<dbReference type="GeneID" id="97258717"/>
<accession>I4A2S6</accession>
<reference evidence="1 2" key="1">
    <citation type="submission" date="2012-06" db="EMBL/GenBank/DDBJ databases">
        <title>The complete genome of Ornithobacterium rhinotracheale DSM 15997.</title>
        <authorList>
            <consortium name="US DOE Joint Genome Institute (JGI-PGF)"/>
            <person name="Lucas S."/>
            <person name="Copeland A."/>
            <person name="Lapidus A."/>
            <person name="Goodwin L."/>
            <person name="Pitluck S."/>
            <person name="Peters L."/>
            <person name="Mikhailova N."/>
            <person name="Teshima H."/>
            <person name="Kyrpides N."/>
            <person name="Mavromatis K."/>
            <person name="Pagani I."/>
            <person name="Ivanova N."/>
            <person name="Ovchinnikova G."/>
            <person name="Zeytun A."/>
            <person name="Detter J.C."/>
            <person name="Han C."/>
            <person name="Land M."/>
            <person name="Hauser L."/>
            <person name="Markowitz V."/>
            <person name="Cheng J.-F."/>
            <person name="Hugenholtz P."/>
            <person name="Woyke T."/>
            <person name="Wu D."/>
            <person name="Lang E."/>
            <person name="Kopitz M."/>
            <person name="Brambilla E."/>
            <person name="Klenk H.-P."/>
            <person name="Eisen J.A."/>
        </authorList>
    </citation>
    <scope>NUCLEOTIDE SEQUENCE [LARGE SCALE GENOMIC DNA]</scope>
    <source>
        <strain evidence="2">ATCC 51463 / DSM 15997 / CCUG 23171 / LMG 9086</strain>
    </source>
</reference>
<dbReference type="HOGENOM" id="CLU_1720507_0_0_10"/>
<gene>
    <name evidence="1" type="ordered locus">Ornrh_2128</name>
</gene>
<dbReference type="RefSeq" id="WP_014791778.1">
    <property type="nucleotide sequence ID" value="NC_018016.1"/>
</dbReference>
<dbReference type="Proteomes" id="UP000006051">
    <property type="component" value="Chromosome"/>
</dbReference>
<dbReference type="STRING" id="867902.Ornrh_2128"/>
<sequence>MLRINYKGKDYSLEELNELENEYLKSLKYLEHRKGDIGAYIFGKEDKEAKTIFIIYKKYKTLIDLIYFARFSAFMAFVKLHKSPINWRDGYRGQIFIRSNYLMNSIIQYQSVRDLFLQILWFYLKKESLEINSKSDYDEEMKKIEKKGLRNF</sequence>
<dbReference type="EMBL" id="CP003283">
    <property type="protein sequence ID" value="AFL98260.1"/>
    <property type="molecule type" value="Genomic_DNA"/>
</dbReference>
<evidence type="ECO:0000313" key="1">
    <source>
        <dbReference type="EMBL" id="AFL98260.1"/>
    </source>
</evidence>
<dbReference type="PATRIC" id="fig|867902.3.peg.2082"/>
<organism evidence="1 2">
    <name type="scientific">Ornithobacterium rhinotracheale (strain ATCC 51463 / DSM 15997 / CCUG 23171 / CIP 104009 / LMG 9086)</name>
    <dbReference type="NCBI Taxonomy" id="867902"/>
    <lineage>
        <taxon>Bacteria</taxon>
        <taxon>Pseudomonadati</taxon>
        <taxon>Bacteroidota</taxon>
        <taxon>Flavobacteriia</taxon>
        <taxon>Flavobacteriales</taxon>
        <taxon>Weeksellaceae</taxon>
        <taxon>Ornithobacterium</taxon>
    </lineage>
</organism>
<name>I4A2S6_ORNRL</name>
<dbReference type="KEGG" id="orh:Ornrh_2128"/>
<dbReference type="eggNOG" id="ENOG5034BK5">
    <property type="taxonomic scope" value="Bacteria"/>
</dbReference>
<evidence type="ECO:0000313" key="2">
    <source>
        <dbReference type="Proteomes" id="UP000006051"/>
    </source>
</evidence>